<dbReference type="InterPro" id="IPR004638">
    <property type="entry name" value="EmrB-like"/>
</dbReference>
<feature type="transmembrane region" description="Helical" evidence="8">
    <location>
        <begin position="459"/>
        <end position="478"/>
    </location>
</feature>
<dbReference type="InterPro" id="IPR011701">
    <property type="entry name" value="MFS"/>
</dbReference>
<feature type="transmembrane region" description="Helical" evidence="8">
    <location>
        <begin position="20"/>
        <end position="40"/>
    </location>
</feature>
<evidence type="ECO:0000256" key="7">
    <source>
        <dbReference type="ARBA" id="ARBA00023136"/>
    </source>
</evidence>
<keyword evidence="5 8" id="KW-0812">Transmembrane</keyword>
<dbReference type="Gene3D" id="1.20.1720.10">
    <property type="entry name" value="Multidrug resistance protein D"/>
    <property type="match status" value="1"/>
</dbReference>
<feature type="transmembrane region" description="Helical" evidence="8">
    <location>
        <begin position="174"/>
        <end position="194"/>
    </location>
</feature>
<accession>A0ABU6G5G8</accession>
<proteinExistence type="inferred from homology"/>
<feature type="transmembrane region" description="Helical" evidence="8">
    <location>
        <begin position="87"/>
        <end position="107"/>
    </location>
</feature>
<keyword evidence="7 8" id="KW-0472">Membrane</keyword>
<evidence type="ECO:0000256" key="4">
    <source>
        <dbReference type="ARBA" id="ARBA00022475"/>
    </source>
</evidence>
<dbReference type="PRINTS" id="PR01036">
    <property type="entry name" value="TCRTETB"/>
</dbReference>
<name>A0ABU6G5G8_9BACL</name>
<dbReference type="PANTHER" id="PTHR42718:SF9">
    <property type="entry name" value="MAJOR FACILITATOR SUPERFAMILY MULTIDRUG TRANSPORTER MFSC"/>
    <property type="match status" value="1"/>
</dbReference>
<evidence type="ECO:0000256" key="8">
    <source>
        <dbReference type="SAM" id="Phobius"/>
    </source>
</evidence>
<feature type="transmembrane region" description="Helical" evidence="8">
    <location>
        <begin position="238"/>
        <end position="255"/>
    </location>
</feature>
<keyword evidence="3" id="KW-0813">Transport</keyword>
<organism evidence="10 11">
    <name type="scientific">Paenibacillus alba</name>
    <dbReference type="NCBI Taxonomy" id="1197127"/>
    <lineage>
        <taxon>Bacteria</taxon>
        <taxon>Bacillati</taxon>
        <taxon>Bacillota</taxon>
        <taxon>Bacilli</taxon>
        <taxon>Bacillales</taxon>
        <taxon>Paenibacillaceae</taxon>
        <taxon>Paenibacillus</taxon>
    </lineage>
</organism>
<protein>
    <submittedName>
        <fullName evidence="10">MDR family MFS transporter</fullName>
    </submittedName>
</protein>
<evidence type="ECO:0000256" key="2">
    <source>
        <dbReference type="ARBA" id="ARBA00008537"/>
    </source>
</evidence>
<keyword evidence="11" id="KW-1185">Reference proteome</keyword>
<feature type="transmembrane region" description="Helical" evidence="8">
    <location>
        <begin position="60"/>
        <end position="80"/>
    </location>
</feature>
<feature type="transmembrane region" description="Helical" evidence="8">
    <location>
        <begin position="276"/>
        <end position="294"/>
    </location>
</feature>
<feature type="transmembrane region" description="Helical" evidence="8">
    <location>
        <begin position="339"/>
        <end position="356"/>
    </location>
</feature>
<feature type="transmembrane region" description="Helical" evidence="8">
    <location>
        <begin position="411"/>
        <end position="428"/>
    </location>
</feature>
<dbReference type="PROSITE" id="PS50850">
    <property type="entry name" value="MFS"/>
    <property type="match status" value="1"/>
</dbReference>
<feature type="transmembrane region" description="Helical" evidence="8">
    <location>
        <begin position="206"/>
        <end position="226"/>
    </location>
</feature>
<dbReference type="Pfam" id="PF07690">
    <property type="entry name" value="MFS_1"/>
    <property type="match status" value="1"/>
</dbReference>
<evidence type="ECO:0000256" key="3">
    <source>
        <dbReference type="ARBA" id="ARBA00022448"/>
    </source>
</evidence>
<keyword evidence="6 8" id="KW-1133">Transmembrane helix</keyword>
<evidence type="ECO:0000313" key="10">
    <source>
        <dbReference type="EMBL" id="MEC0229416.1"/>
    </source>
</evidence>
<feature type="transmembrane region" description="Helical" evidence="8">
    <location>
        <begin position="314"/>
        <end position="332"/>
    </location>
</feature>
<evidence type="ECO:0000256" key="6">
    <source>
        <dbReference type="ARBA" id="ARBA00022989"/>
    </source>
</evidence>
<dbReference type="RefSeq" id="WP_326073468.1">
    <property type="nucleotide sequence ID" value="NZ_JARLKY010000051.1"/>
</dbReference>
<dbReference type="CDD" id="cd17503">
    <property type="entry name" value="MFS_LmrB_MDR_like"/>
    <property type="match status" value="1"/>
</dbReference>
<evidence type="ECO:0000313" key="11">
    <source>
        <dbReference type="Proteomes" id="UP001338137"/>
    </source>
</evidence>
<dbReference type="SUPFAM" id="SSF103473">
    <property type="entry name" value="MFS general substrate transporter"/>
    <property type="match status" value="1"/>
</dbReference>
<comment type="caution">
    <text evidence="10">The sequence shown here is derived from an EMBL/GenBank/DDBJ whole genome shotgun (WGS) entry which is preliminary data.</text>
</comment>
<comment type="subcellular location">
    <subcellularLocation>
        <location evidence="1">Cell membrane</location>
        <topology evidence="1">Multi-pass membrane protein</topology>
    </subcellularLocation>
</comment>
<evidence type="ECO:0000256" key="5">
    <source>
        <dbReference type="ARBA" id="ARBA00022692"/>
    </source>
</evidence>
<dbReference type="InterPro" id="IPR020846">
    <property type="entry name" value="MFS_dom"/>
</dbReference>
<dbReference type="Gene3D" id="1.20.1250.20">
    <property type="entry name" value="MFS general substrate transporter like domains"/>
    <property type="match status" value="1"/>
</dbReference>
<evidence type="ECO:0000259" key="9">
    <source>
        <dbReference type="PROSITE" id="PS50850"/>
    </source>
</evidence>
<dbReference type="PANTHER" id="PTHR42718">
    <property type="entry name" value="MAJOR FACILITATOR SUPERFAMILY MULTIDRUG TRANSPORTER MFSC"/>
    <property type="match status" value="1"/>
</dbReference>
<feature type="transmembrane region" description="Helical" evidence="8">
    <location>
        <begin position="368"/>
        <end position="390"/>
    </location>
</feature>
<dbReference type="NCBIfam" id="TIGR00711">
    <property type="entry name" value="efflux_EmrB"/>
    <property type="match status" value="1"/>
</dbReference>
<evidence type="ECO:0000256" key="1">
    <source>
        <dbReference type="ARBA" id="ARBA00004651"/>
    </source>
</evidence>
<feature type="domain" description="Major facilitator superfamily (MFS) profile" evidence="9">
    <location>
        <begin position="22"/>
        <end position="483"/>
    </location>
</feature>
<feature type="transmembrane region" description="Helical" evidence="8">
    <location>
        <begin position="147"/>
        <end position="168"/>
    </location>
</feature>
<sequence>MSQKTISGETEPEFKISSILVPLIAIITGIFMVILDSTAMNVALSKLVVDFQTDLPTIQWTVTGYMLATAAVIPLAGWLSDRFGAKNVFLTSVLLFTIASVLCATPNSAEWLIIFRVLQGLGGGFVMPVAMAYVFRLSPPRKIGQVMGMLGVPILLAPAIGPILAGWLVEYHSWHWIFLINLPVGIFSFIFGLWKLPAVARKKIAGFDLPGMILGPIAFAALSYGITQGAESWTSAKTLGGIIIGAVALISFIIVELKAKIPLLELRVFKSVDFSFGIFVQWVLQFSLFGAIFLLPQFLQQARGYGAFDTGMTLFPQAIASAVMMPIGGFLFDRIGVRWLVVVGLSLVSGAIFQYSHVDLTTEGSDLILPLIMAGAGMGLMMMPLNSHLIKKAPQDLVSRVTSLTSAMQQVINSFAVATLVTILSSRVTSTIAEKNIPITGPADMQKAMLAVAPEAFGHTFRVMLFIAVGGIILGFFLRRGKEHSSEAMKKTEVVLEGLH</sequence>
<comment type="similarity">
    <text evidence="2">Belongs to the major facilitator superfamily. EmrB family.</text>
</comment>
<dbReference type="InterPro" id="IPR036259">
    <property type="entry name" value="MFS_trans_sf"/>
</dbReference>
<gene>
    <name evidence="10" type="ORF">P4I72_20015</name>
</gene>
<dbReference type="EMBL" id="JARLKY010000051">
    <property type="protein sequence ID" value="MEC0229416.1"/>
    <property type="molecule type" value="Genomic_DNA"/>
</dbReference>
<dbReference type="Proteomes" id="UP001338137">
    <property type="component" value="Unassembled WGS sequence"/>
</dbReference>
<reference evidence="10 11" key="1">
    <citation type="submission" date="2023-03" db="EMBL/GenBank/DDBJ databases">
        <title>Bacillus Genome Sequencing.</title>
        <authorList>
            <person name="Dunlap C."/>
        </authorList>
    </citation>
    <scope>NUCLEOTIDE SEQUENCE [LARGE SCALE GENOMIC DNA]</scope>
    <source>
        <strain evidence="10 11">BD-533</strain>
    </source>
</reference>
<keyword evidence="4" id="KW-1003">Cell membrane</keyword>
<feature type="transmembrane region" description="Helical" evidence="8">
    <location>
        <begin position="113"/>
        <end position="135"/>
    </location>
</feature>